<evidence type="ECO:0000256" key="2">
    <source>
        <dbReference type="ARBA" id="ARBA00022525"/>
    </source>
</evidence>
<evidence type="ECO:0000313" key="10">
    <source>
        <dbReference type="EMBL" id="CAD7414922.1"/>
    </source>
</evidence>
<keyword evidence="4 7" id="KW-0722">Serine protease inhibitor</keyword>
<dbReference type="PROSITE" id="PS51446">
    <property type="entry name" value="PACIFASTIN"/>
    <property type="match status" value="2"/>
</dbReference>
<comment type="subcellular location">
    <subcellularLocation>
        <location evidence="1">Secreted</location>
    </subcellularLocation>
</comment>
<evidence type="ECO:0000259" key="9">
    <source>
        <dbReference type="PROSITE" id="PS51446"/>
    </source>
</evidence>
<accession>A0A7R9HAL6</accession>
<feature type="site" description="Reactive bond" evidence="7">
    <location>
        <begin position="209"/>
        <end position="210"/>
    </location>
</feature>
<dbReference type="GO" id="GO:0005576">
    <property type="term" value="C:extracellular region"/>
    <property type="evidence" value="ECO:0007669"/>
    <property type="project" value="UniProtKB-SubCell"/>
</dbReference>
<keyword evidence="8" id="KW-0732">Signal</keyword>
<dbReference type="SUPFAM" id="SSF57283">
    <property type="entry name" value="PMP inhibitors"/>
    <property type="match status" value="2"/>
</dbReference>
<evidence type="ECO:0000256" key="4">
    <source>
        <dbReference type="ARBA" id="ARBA00022900"/>
    </source>
</evidence>
<keyword evidence="3 7" id="KW-0646">Protease inhibitor</keyword>
<protein>
    <recommendedName>
        <fullName evidence="9">Pacifastin domain-containing protein</fullName>
    </recommendedName>
</protein>
<sequence>MRTSVSLLCATLLLAAIISTVSGSQTLLLVVIISTESDRLTDTAYISSSSLQLVVGSQTLLLVAIISTASVSRTRPLQCENTHSSVDNLSPIARPSLVTPVWFSPTLGPLGCPPPPSYEGWPKTGRPKKCEPGETHMEDCNTCKCNNDGTSFACTRRGCPPKQEGGKHLERHTRATTKQVCVPDSSFLDEQKCNTCKCNSEGTAAACTLKLCL</sequence>
<reference evidence="10" key="1">
    <citation type="submission" date="2020-11" db="EMBL/GenBank/DDBJ databases">
        <authorList>
            <person name="Tran Van P."/>
        </authorList>
    </citation>
    <scope>NUCLEOTIDE SEQUENCE</scope>
</reference>
<evidence type="ECO:0000256" key="6">
    <source>
        <dbReference type="ARBA" id="ARBA00029459"/>
    </source>
</evidence>
<feature type="domain" description="Pacifastin" evidence="9">
    <location>
        <begin position="127"/>
        <end position="162"/>
    </location>
</feature>
<dbReference type="InterPro" id="IPR036201">
    <property type="entry name" value="Pacifastin_dom_sf"/>
</dbReference>
<keyword evidence="5 7" id="KW-1015">Disulfide bond</keyword>
<comment type="caution">
    <text evidence="7">Lacks conserved residue(s) required for the propagation of feature annotation.</text>
</comment>
<gene>
    <name evidence="10" type="ORF">TPSB3V08_LOCUS9981</name>
</gene>
<comment type="similarity">
    <text evidence="6 7">Belongs to the protease inhibitor I19 family.</text>
</comment>
<evidence type="ECO:0000256" key="5">
    <source>
        <dbReference type="ARBA" id="ARBA00023157"/>
    </source>
</evidence>
<dbReference type="GO" id="GO:0004867">
    <property type="term" value="F:serine-type endopeptidase inhibitor activity"/>
    <property type="evidence" value="ECO:0007669"/>
    <property type="project" value="UniProtKB-UniRule"/>
</dbReference>
<feature type="domain" description="Pacifastin" evidence="9">
    <location>
        <begin position="178"/>
        <end position="213"/>
    </location>
</feature>
<dbReference type="InterPro" id="IPR008037">
    <property type="entry name" value="Pacifastin_dom"/>
</dbReference>
<evidence type="ECO:0000256" key="1">
    <source>
        <dbReference type="ARBA" id="ARBA00004613"/>
    </source>
</evidence>
<name>A0A7R9HAL6_TIMPO</name>
<keyword evidence="2" id="KW-0964">Secreted</keyword>
<proteinExistence type="inferred from homology"/>
<dbReference type="AlphaFoldDB" id="A0A7R9HAL6"/>
<evidence type="ECO:0000256" key="7">
    <source>
        <dbReference type="PROSITE-ProRule" id="PRU00776"/>
    </source>
</evidence>
<feature type="disulfide bond" evidence="7">
    <location>
        <begin position="130"/>
        <end position="145"/>
    </location>
</feature>
<feature type="signal peptide" evidence="8">
    <location>
        <begin position="1"/>
        <end position="23"/>
    </location>
</feature>
<organism evidence="10">
    <name type="scientific">Timema poppense</name>
    <name type="common">Walking stick</name>
    <dbReference type="NCBI Taxonomy" id="170557"/>
    <lineage>
        <taxon>Eukaryota</taxon>
        <taxon>Metazoa</taxon>
        <taxon>Ecdysozoa</taxon>
        <taxon>Arthropoda</taxon>
        <taxon>Hexapoda</taxon>
        <taxon>Insecta</taxon>
        <taxon>Pterygota</taxon>
        <taxon>Neoptera</taxon>
        <taxon>Polyneoptera</taxon>
        <taxon>Phasmatodea</taxon>
        <taxon>Timematodea</taxon>
        <taxon>Timematoidea</taxon>
        <taxon>Timematidae</taxon>
        <taxon>Timema</taxon>
    </lineage>
</organism>
<evidence type="ECO:0000256" key="8">
    <source>
        <dbReference type="SAM" id="SignalP"/>
    </source>
</evidence>
<evidence type="ECO:0000256" key="3">
    <source>
        <dbReference type="ARBA" id="ARBA00022690"/>
    </source>
</evidence>
<feature type="chain" id="PRO_5031410568" description="Pacifastin domain-containing protein" evidence="8">
    <location>
        <begin position="24"/>
        <end position="213"/>
    </location>
</feature>
<dbReference type="Pfam" id="PF05375">
    <property type="entry name" value="Pacifastin_I"/>
    <property type="match status" value="2"/>
</dbReference>
<dbReference type="EMBL" id="OD008464">
    <property type="protein sequence ID" value="CAD7414922.1"/>
    <property type="molecule type" value="Genomic_DNA"/>
</dbReference>